<evidence type="ECO:0000313" key="1">
    <source>
        <dbReference type="EMBL" id="QIU97616.1"/>
    </source>
</evidence>
<organism evidence="1 2">
    <name type="scientific">Bacteroides faecium</name>
    <dbReference type="NCBI Taxonomy" id="2715212"/>
    <lineage>
        <taxon>Bacteria</taxon>
        <taxon>Pseudomonadati</taxon>
        <taxon>Bacteroidota</taxon>
        <taxon>Bacteroidia</taxon>
        <taxon>Bacteroidales</taxon>
        <taxon>Bacteroidaceae</taxon>
        <taxon>Bacteroides</taxon>
    </lineage>
</organism>
<reference evidence="1 2" key="1">
    <citation type="submission" date="2020-03" db="EMBL/GenBank/DDBJ databases">
        <title>Genomic analysis of Bacteroides faecium CBA7301.</title>
        <authorList>
            <person name="Kim J."/>
            <person name="Roh S.W."/>
        </authorList>
    </citation>
    <scope>NUCLEOTIDE SEQUENCE [LARGE SCALE GENOMIC DNA]</scope>
    <source>
        <strain evidence="1 2">CBA7301</strain>
    </source>
</reference>
<dbReference type="EMBL" id="CP050831">
    <property type="protein sequence ID" value="QIU97616.1"/>
    <property type="molecule type" value="Genomic_DNA"/>
</dbReference>
<dbReference type="PANTHER" id="PTHR35810:SF1">
    <property type="entry name" value="CYTOPLASMIC PROTEIN"/>
    <property type="match status" value="1"/>
</dbReference>
<name>A0A6H0KVZ9_9BACE</name>
<dbReference type="PANTHER" id="PTHR35810">
    <property type="entry name" value="CYTOPLASMIC PROTEIN-RELATED"/>
    <property type="match status" value="1"/>
</dbReference>
<dbReference type="InterPro" id="IPR011204">
    <property type="entry name" value="Virulence_RhuM-like"/>
</dbReference>
<dbReference type="KEGG" id="bfc:BacF7301_25010"/>
<keyword evidence="2" id="KW-1185">Reference proteome</keyword>
<protein>
    <submittedName>
        <fullName evidence="1">Cell filamentation protein Fic</fullName>
    </submittedName>
</protein>
<dbReference type="Proteomes" id="UP000501780">
    <property type="component" value="Chromosome"/>
</dbReference>
<gene>
    <name evidence="1" type="ORF">BacF7301_25010</name>
</gene>
<dbReference type="AlphaFoldDB" id="A0A6H0KVZ9"/>
<accession>A0A6H0KVZ9</accession>
<proteinExistence type="predicted"/>
<dbReference type="Pfam" id="PF13310">
    <property type="entry name" value="Virulence_RhuM"/>
    <property type="match status" value="1"/>
</dbReference>
<sequence length="453" mass="52436">MKSPFDEIKRVDEKGILFWSSRDLARAMGYSDYRNFERVIGKAIKVCNQKGYHFGDNFSLFTEMVQLGSGAFRQVDTYRLSSLACLIISKNADKKKPLVKLAEQYYSDVSSARDIVSSLESNIFLYHSSAGKVSVSVIFNSETFWLSQKRMAELFGVDTRTVNYHLQQIYDTGELKERATIRKIEIVQQEGDRSVSRTIAVYNLDAVIAVGYRVNSYEATQFRMWCASILKEFMLKGFVLDDERLKNTNVFGKDYFDELLERIREIRTSERRYYQKITDIYAECSADYDSQSEATKRFYKIVQNMMHWAVTHKTAAEIIYERVDADKPHMGLMSWKHAPDGRIIKSDVAVAKNYLSEVEVDSLNLLSNAFLDFAESMARRHILLTMADWMKKLDDFLRISDYDVLKDAGKVSHEAALEKALGEYEKFRLVQDRDYLSDFDKEIKGLFDSLGEK</sequence>
<evidence type="ECO:0000313" key="2">
    <source>
        <dbReference type="Proteomes" id="UP000501780"/>
    </source>
</evidence>